<dbReference type="Proteomes" id="UP000655410">
    <property type="component" value="Unassembled WGS sequence"/>
</dbReference>
<dbReference type="InterPro" id="IPR034660">
    <property type="entry name" value="DinB/YfiT-like"/>
</dbReference>
<proteinExistence type="predicted"/>
<dbReference type="Pfam" id="PF11716">
    <property type="entry name" value="MDMPI_N"/>
    <property type="match status" value="1"/>
</dbReference>
<dbReference type="EMBL" id="BMNI01000003">
    <property type="protein sequence ID" value="GGO88311.1"/>
    <property type="molecule type" value="Genomic_DNA"/>
</dbReference>
<comment type="caution">
    <text evidence="3">The sequence shown here is derived from an EMBL/GenBank/DDBJ whole genome shotgun (WGS) entry which is preliminary data.</text>
</comment>
<organism evidence="3 4">
    <name type="scientific">Nocardioides phosphati</name>
    <dbReference type="NCBI Taxonomy" id="1867775"/>
    <lineage>
        <taxon>Bacteria</taxon>
        <taxon>Bacillati</taxon>
        <taxon>Actinomycetota</taxon>
        <taxon>Actinomycetes</taxon>
        <taxon>Propionibacteriales</taxon>
        <taxon>Nocardioidaceae</taxon>
        <taxon>Nocardioides</taxon>
    </lineage>
</organism>
<sequence length="254" mass="27512">MPTSLTFAAHLDGLREALLAFTRYADRAGLRAGVPTCPEWDVRALIAHQGMVHRWAAGLLAGQSKETAALEREGRSAVDPVEWLRDGAIDLAAALTRAPETVAAPVFLKDAPPPRAFWARRQCHETTIHAVDAMAAAYGGAPEPAQTWVGVDLALDGIDELLCGFLPRPKSTLRTATPVVFAVRPDEGEQAWVVRVTEEPAVTTAVGRDDPALDAADVQVRGGAVDLYLRLWNRAPVSADDGLELWREKSRVVW</sequence>
<dbReference type="RefSeq" id="WP_188783397.1">
    <property type="nucleotide sequence ID" value="NZ_BMNI01000003.1"/>
</dbReference>
<accession>A0ABQ2N8E1</accession>
<evidence type="ECO:0000313" key="4">
    <source>
        <dbReference type="Proteomes" id="UP000655410"/>
    </source>
</evidence>
<keyword evidence="4" id="KW-1185">Reference proteome</keyword>
<evidence type="ECO:0000313" key="3">
    <source>
        <dbReference type="EMBL" id="GGO88311.1"/>
    </source>
</evidence>
<dbReference type="SUPFAM" id="SSF109854">
    <property type="entry name" value="DinB/YfiT-like putative metalloenzymes"/>
    <property type="match status" value="1"/>
</dbReference>
<dbReference type="PANTHER" id="PTHR40758">
    <property type="entry name" value="CONSERVED PROTEIN"/>
    <property type="match status" value="1"/>
</dbReference>
<protein>
    <recommendedName>
        <fullName evidence="5">Maleylpyruvate isomerase family mycothiol-dependent enzyme</fullName>
    </recommendedName>
</protein>
<gene>
    <name evidence="3" type="ORF">GCM10011584_14980</name>
</gene>
<feature type="domain" description="Mycothiol-dependent maleylpyruvate isomerase metal-binding" evidence="2">
    <location>
        <begin position="14"/>
        <end position="133"/>
    </location>
</feature>
<dbReference type="NCBIfam" id="TIGR03083">
    <property type="entry name" value="maleylpyruvate isomerase family mycothiol-dependent enzyme"/>
    <property type="match status" value="1"/>
</dbReference>
<evidence type="ECO:0008006" key="5">
    <source>
        <dbReference type="Google" id="ProtNLM"/>
    </source>
</evidence>
<dbReference type="Pfam" id="PF07398">
    <property type="entry name" value="MDMPI_C"/>
    <property type="match status" value="1"/>
</dbReference>
<dbReference type="InterPro" id="IPR017517">
    <property type="entry name" value="Maleyloyr_isom"/>
</dbReference>
<dbReference type="InterPro" id="IPR024344">
    <property type="entry name" value="MDMPI_metal-binding"/>
</dbReference>
<reference evidence="4" key="1">
    <citation type="journal article" date="2019" name="Int. J. Syst. Evol. Microbiol.">
        <title>The Global Catalogue of Microorganisms (GCM) 10K type strain sequencing project: providing services to taxonomists for standard genome sequencing and annotation.</title>
        <authorList>
            <consortium name="The Broad Institute Genomics Platform"/>
            <consortium name="The Broad Institute Genome Sequencing Center for Infectious Disease"/>
            <person name="Wu L."/>
            <person name="Ma J."/>
        </authorList>
    </citation>
    <scope>NUCLEOTIDE SEQUENCE [LARGE SCALE GENOMIC DNA]</scope>
    <source>
        <strain evidence="4">CGMCC 4.7371</strain>
    </source>
</reference>
<evidence type="ECO:0000259" key="1">
    <source>
        <dbReference type="Pfam" id="PF07398"/>
    </source>
</evidence>
<dbReference type="PANTHER" id="PTHR40758:SF1">
    <property type="entry name" value="CONSERVED PROTEIN"/>
    <property type="match status" value="1"/>
</dbReference>
<feature type="domain" description="MDMPI C-terminal" evidence="1">
    <location>
        <begin position="152"/>
        <end position="245"/>
    </location>
</feature>
<evidence type="ECO:0000259" key="2">
    <source>
        <dbReference type="Pfam" id="PF11716"/>
    </source>
</evidence>
<name>A0ABQ2N8E1_9ACTN</name>
<dbReference type="InterPro" id="IPR010872">
    <property type="entry name" value="MDMPI_C-term_domain"/>
</dbReference>